<name>A0A336KDK1_CULSO</name>
<keyword evidence="1" id="KW-0472">Membrane</keyword>
<evidence type="ECO:0000313" key="3">
    <source>
        <dbReference type="EMBL" id="SSX22329.1"/>
    </source>
</evidence>
<dbReference type="EMBL" id="UFQT01000244">
    <property type="protein sequence ID" value="SSX22329.1"/>
    <property type="molecule type" value="Genomic_DNA"/>
</dbReference>
<accession>A0A336KDK1</accession>
<dbReference type="VEuPathDB" id="VectorBase:CSON006528"/>
<reference evidence="3" key="2">
    <citation type="submission" date="2018-07" db="EMBL/GenBank/DDBJ databases">
        <authorList>
            <person name="Quirk P.G."/>
            <person name="Krulwich T.A."/>
        </authorList>
    </citation>
    <scope>NUCLEOTIDE SEQUENCE</scope>
</reference>
<gene>
    <name evidence="2" type="primary">CSON006528</name>
</gene>
<keyword evidence="1" id="KW-0812">Transmembrane</keyword>
<evidence type="ECO:0000256" key="1">
    <source>
        <dbReference type="SAM" id="Phobius"/>
    </source>
</evidence>
<keyword evidence="1" id="KW-1133">Transmembrane helix</keyword>
<feature type="transmembrane region" description="Helical" evidence="1">
    <location>
        <begin position="89"/>
        <end position="109"/>
    </location>
</feature>
<proteinExistence type="predicted"/>
<reference evidence="2" key="1">
    <citation type="submission" date="2018-04" db="EMBL/GenBank/DDBJ databases">
        <authorList>
            <person name="Go L.Y."/>
            <person name="Mitchell J.A."/>
        </authorList>
    </citation>
    <scope>NUCLEOTIDE SEQUENCE</scope>
    <source>
        <tissue evidence="2">Whole organism</tissue>
    </source>
</reference>
<dbReference type="EMBL" id="UFQS01000244">
    <property type="protein sequence ID" value="SSX01952.1"/>
    <property type="molecule type" value="Genomic_DNA"/>
</dbReference>
<evidence type="ECO:0000313" key="2">
    <source>
        <dbReference type="EMBL" id="SSX01952.1"/>
    </source>
</evidence>
<protein>
    <submittedName>
        <fullName evidence="2">CSON006528 protein</fullName>
    </submittedName>
</protein>
<organism evidence="2">
    <name type="scientific">Culicoides sonorensis</name>
    <name type="common">Biting midge</name>
    <dbReference type="NCBI Taxonomy" id="179676"/>
    <lineage>
        <taxon>Eukaryota</taxon>
        <taxon>Metazoa</taxon>
        <taxon>Ecdysozoa</taxon>
        <taxon>Arthropoda</taxon>
        <taxon>Hexapoda</taxon>
        <taxon>Insecta</taxon>
        <taxon>Pterygota</taxon>
        <taxon>Neoptera</taxon>
        <taxon>Endopterygota</taxon>
        <taxon>Diptera</taxon>
        <taxon>Nematocera</taxon>
        <taxon>Chironomoidea</taxon>
        <taxon>Ceratopogonidae</taxon>
        <taxon>Ceratopogoninae</taxon>
        <taxon>Culicoides</taxon>
        <taxon>Monoculicoides</taxon>
    </lineage>
</organism>
<dbReference type="AlphaFoldDB" id="A0A336KDK1"/>
<feature type="transmembrane region" description="Helical" evidence="1">
    <location>
        <begin position="187"/>
        <end position="208"/>
    </location>
</feature>
<sequence>MNPDPNFDINEFIQRSMKAGGEDAQADFGSGGGLPSMEQFFEMLDNVKDMSDAEKEEMKKDLIMRAVRAAQMRGGEGEMGKFVAGPREYLIFTIMIFLIVAVFDTIKLLQDLLQSVNGREIARTLLKKFKILSQSFQELSESERKIVHENLSNDFRSQLKALHTNLVSSSSESNTSVIDNENPNVTLFWTILSFCTVILTISMIIFRLQIVQIFGGKGTKKSSEEAIKGTEEEKVTQINRKLDLNLK</sequence>